<evidence type="ECO:0000256" key="4">
    <source>
        <dbReference type="SAM" id="MobiDB-lite"/>
    </source>
</evidence>
<organism evidence="6 7">
    <name type="scientific">Microbacterium radiodurans</name>
    <dbReference type="NCBI Taxonomy" id="661398"/>
    <lineage>
        <taxon>Bacteria</taxon>
        <taxon>Bacillati</taxon>
        <taxon>Actinomycetota</taxon>
        <taxon>Actinomycetes</taxon>
        <taxon>Micrococcales</taxon>
        <taxon>Microbacteriaceae</taxon>
        <taxon>Microbacterium</taxon>
    </lineage>
</organism>
<sequence length="531" mass="58230">MARLLSALAHSARPAFRSSNRPSGHRRSLVIPTDRLLAPASTQPDPAPTPDPLLTPVAPAPGQQPVGGLDVPAPVESGVPAPVDGLSAWSIGEWIGYSGIILLALVLTAIAATTLWWMLHAWRSAADLRATQFSSSPRPARHRFTLLVPGRHEEEVMGQTLDRLAQQDHPDFEIIAIVGHDDPGTELVVREAAARHPHLIKVVVDDSVPKNKPKALNRALTIATGDVVGVFDAEDEVHPGLLTVVDSKFQETGADVVQGGVQLMNFETSWWSLRNVLEYYFWFRSRLHFHARSKFIPLGGNTVFVTRDRLEWSQGWDDQCLAEDCELGVRLSSDGANVVVAYNPEYVTREETPPTLMSLYKQRTRWNQGFLQVLGKGEWKKLPTLRQRMYARYLLNMPFIQAATGVLIPISIAFILLVKVPTAVALITFLPLLPTIVTLVVEAAGLTEFGRVYSKKVRVRDYVKLVLGLVPYQIFLAAAAVRSVVRQLRGDGSWEKTEHTGAHRDASASPTAHDGAASPALVAAAASEENK</sequence>
<evidence type="ECO:0000313" key="6">
    <source>
        <dbReference type="EMBL" id="KAA9085319.1"/>
    </source>
</evidence>
<reference evidence="7" key="1">
    <citation type="submission" date="2019-09" db="EMBL/GenBank/DDBJ databases">
        <title>Mumia zhuanghuii sp. nov. isolated from the intestinal contents of plateau pika (Ochotona curzoniae) in the Qinghai-Tibet plateau of China.</title>
        <authorList>
            <person name="Tian Z."/>
        </authorList>
    </citation>
    <scope>NUCLEOTIDE SEQUENCE [LARGE SCALE GENOMIC DNA]</scope>
    <source>
        <strain evidence="7">DSM 25564</strain>
    </source>
</reference>
<dbReference type="SUPFAM" id="SSF53448">
    <property type="entry name" value="Nucleotide-diphospho-sugar transferases"/>
    <property type="match status" value="1"/>
</dbReference>
<feature type="compositionally biased region" description="Basic and acidic residues" evidence="4">
    <location>
        <begin position="494"/>
        <end position="506"/>
    </location>
</feature>
<feature type="compositionally biased region" description="Low complexity" evidence="4">
    <location>
        <begin position="516"/>
        <end position="531"/>
    </location>
</feature>
<evidence type="ECO:0000256" key="3">
    <source>
        <dbReference type="ARBA" id="ARBA00022679"/>
    </source>
</evidence>
<gene>
    <name evidence="6" type="ORF">F6B42_12670</name>
</gene>
<dbReference type="AlphaFoldDB" id="A0A5J5ITG2"/>
<keyword evidence="5" id="KW-0472">Membrane</keyword>
<feature type="transmembrane region" description="Helical" evidence="5">
    <location>
        <begin position="423"/>
        <end position="441"/>
    </location>
</feature>
<keyword evidence="5" id="KW-1133">Transmembrane helix</keyword>
<evidence type="ECO:0000256" key="1">
    <source>
        <dbReference type="ARBA" id="ARBA00006739"/>
    </source>
</evidence>
<keyword evidence="7" id="KW-1185">Reference proteome</keyword>
<evidence type="ECO:0000256" key="5">
    <source>
        <dbReference type="SAM" id="Phobius"/>
    </source>
</evidence>
<protein>
    <submittedName>
        <fullName evidence="6">Glycosyltransferase</fullName>
    </submittedName>
</protein>
<feature type="region of interest" description="Disordered" evidence="4">
    <location>
        <begin position="494"/>
        <end position="531"/>
    </location>
</feature>
<feature type="transmembrane region" description="Helical" evidence="5">
    <location>
        <begin position="393"/>
        <end position="417"/>
    </location>
</feature>
<name>A0A5J5ITG2_9MICO</name>
<dbReference type="EMBL" id="VYRZ01000003">
    <property type="protein sequence ID" value="KAA9085319.1"/>
    <property type="molecule type" value="Genomic_DNA"/>
</dbReference>
<feature type="region of interest" description="Disordered" evidence="4">
    <location>
        <begin position="38"/>
        <end position="68"/>
    </location>
</feature>
<evidence type="ECO:0000256" key="2">
    <source>
        <dbReference type="ARBA" id="ARBA00022676"/>
    </source>
</evidence>
<comment type="similarity">
    <text evidence="1">Belongs to the glycosyltransferase 2 family.</text>
</comment>
<keyword evidence="3 6" id="KW-0808">Transferase</keyword>
<dbReference type="Proteomes" id="UP000327039">
    <property type="component" value="Unassembled WGS sequence"/>
</dbReference>
<evidence type="ECO:0000313" key="7">
    <source>
        <dbReference type="Proteomes" id="UP000327039"/>
    </source>
</evidence>
<dbReference type="GO" id="GO:0016757">
    <property type="term" value="F:glycosyltransferase activity"/>
    <property type="evidence" value="ECO:0007669"/>
    <property type="project" value="UniProtKB-KW"/>
</dbReference>
<keyword evidence="2" id="KW-0328">Glycosyltransferase</keyword>
<feature type="transmembrane region" description="Helical" evidence="5">
    <location>
        <begin position="94"/>
        <end position="119"/>
    </location>
</feature>
<comment type="caution">
    <text evidence="6">The sequence shown here is derived from an EMBL/GenBank/DDBJ whole genome shotgun (WGS) entry which is preliminary data.</text>
</comment>
<feature type="transmembrane region" description="Helical" evidence="5">
    <location>
        <begin position="462"/>
        <end position="481"/>
    </location>
</feature>
<accession>A0A5J5ITG2</accession>
<dbReference type="Gene3D" id="3.90.550.10">
    <property type="entry name" value="Spore Coat Polysaccharide Biosynthesis Protein SpsA, Chain A"/>
    <property type="match status" value="1"/>
</dbReference>
<dbReference type="PANTHER" id="PTHR43630:SF1">
    <property type="entry name" value="POLY-BETA-1,6-N-ACETYL-D-GLUCOSAMINE SYNTHASE"/>
    <property type="match status" value="1"/>
</dbReference>
<proteinExistence type="inferred from homology"/>
<dbReference type="PANTHER" id="PTHR43630">
    <property type="entry name" value="POLY-BETA-1,6-N-ACETYL-D-GLUCOSAMINE SYNTHASE"/>
    <property type="match status" value="1"/>
</dbReference>
<dbReference type="InterPro" id="IPR029044">
    <property type="entry name" value="Nucleotide-diphossugar_trans"/>
</dbReference>
<keyword evidence="5" id="KW-0812">Transmembrane</keyword>
<dbReference type="Pfam" id="PF13641">
    <property type="entry name" value="Glyco_tranf_2_3"/>
    <property type="match status" value="1"/>
</dbReference>
<dbReference type="OrthoDB" id="7431422at2"/>